<gene>
    <name evidence="3" type="ORF">ElP_03640</name>
</gene>
<dbReference type="RefSeq" id="WP_145266686.1">
    <property type="nucleotide sequence ID" value="NZ_CP036426.1"/>
</dbReference>
<dbReference type="KEGG" id="tpla:ElP_03640"/>
<dbReference type="InterPro" id="IPR021516">
    <property type="entry name" value="DUF3179"/>
</dbReference>
<evidence type="ECO:0008006" key="5">
    <source>
        <dbReference type="Google" id="ProtNLM"/>
    </source>
</evidence>
<organism evidence="3 4">
    <name type="scientific">Tautonia plasticadhaerens</name>
    <dbReference type="NCBI Taxonomy" id="2527974"/>
    <lineage>
        <taxon>Bacteria</taxon>
        <taxon>Pseudomonadati</taxon>
        <taxon>Planctomycetota</taxon>
        <taxon>Planctomycetia</taxon>
        <taxon>Isosphaerales</taxon>
        <taxon>Isosphaeraceae</taxon>
        <taxon>Tautonia</taxon>
    </lineage>
</organism>
<sequence>MSQEPHDPNAKASENPSPKPPEKKSSTVVRVAVTVGVLGVGLLLLWTLVGEELYEQVQEYRAAVVDLDESAPVGYLGLNYRKEYNARPPRFHFEEDGKKLLWASIGDGETPDYYDVTEAEFDPQVLQGGFGRDSIPGVDYPILEPPDGEVASNIGRKNEVAGVELDEGPRAYPIGAIQKVEVVNDLDGEIPIAVVYARGPDTVRVYRREVDGQPVTLGTSGYATGEKVPMLYDRKTKSLWLPEGDGGALICVNGEHVGIRLAEYMEAERLPWGEWIGRHPDSLVLVGNDRDRPIPAE</sequence>
<keyword evidence="2" id="KW-0812">Transmembrane</keyword>
<accession>A0A518GVC5</accession>
<name>A0A518GVC5_9BACT</name>
<feature type="region of interest" description="Disordered" evidence="1">
    <location>
        <begin position="1"/>
        <end position="26"/>
    </location>
</feature>
<feature type="transmembrane region" description="Helical" evidence="2">
    <location>
        <begin position="28"/>
        <end position="49"/>
    </location>
</feature>
<keyword evidence="4" id="KW-1185">Reference proteome</keyword>
<keyword evidence="2" id="KW-1133">Transmembrane helix</keyword>
<evidence type="ECO:0000313" key="4">
    <source>
        <dbReference type="Proteomes" id="UP000317835"/>
    </source>
</evidence>
<reference evidence="3 4" key="1">
    <citation type="submission" date="2019-02" db="EMBL/GenBank/DDBJ databases">
        <title>Deep-cultivation of Planctomycetes and their phenomic and genomic characterization uncovers novel biology.</title>
        <authorList>
            <person name="Wiegand S."/>
            <person name="Jogler M."/>
            <person name="Boedeker C."/>
            <person name="Pinto D."/>
            <person name="Vollmers J."/>
            <person name="Rivas-Marin E."/>
            <person name="Kohn T."/>
            <person name="Peeters S.H."/>
            <person name="Heuer A."/>
            <person name="Rast P."/>
            <person name="Oberbeckmann S."/>
            <person name="Bunk B."/>
            <person name="Jeske O."/>
            <person name="Meyerdierks A."/>
            <person name="Storesund J.E."/>
            <person name="Kallscheuer N."/>
            <person name="Luecker S."/>
            <person name="Lage O.M."/>
            <person name="Pohl T."/>
            <person name="Merkel B.J."/>
            <person name="Hornburger P."/>
            <person name="Mueller R.-W."/>
            <person name="Bruemmer F."/>
            <person name="Labrenz M."/>
            <person name="Spormann A.M."/>
            <person name="Op den Camp H."/>
            <person name="Overmann J."/>
            <person name="Amann R."/>
            <person name="Jetten M.S.M."/>
            <person name="Mascher T."/>
            <person name="Medema M.H."/>
            <person name="Devos D.P."/>
            <person name="Kaster A.-K."/>
            <person name="Ovreas L."/>
            <person name="Rohde M."/>
            <person name="Galperin M.Y."/>
            <person name="Jogler C."/>
        </authorList>
    </citation>
    <scope>NUCLEOTIDE SEQUENCE [LARGE SCALE GENOMIC DNA]</scope>
    <source>
        <strain evidence="3 4">ElP</strain>
    </source>
</reference>
<dbReference type="Proteomes" id="UP000317835">
    <property type="component" value="Chromosome"/>
</dbReference>
<dbReference type="Pfam" id="PF11376">
    <property type="entry name" value="DUF3179"/>
    <property type="match status" value="1"/>
</dbReference>
<evidence type="ECO:0000256" key="2">
    <source>
        <dbReference type="SAM" id="Phobius"/>
    </source>
</evidence>
<keyword evidence="2" id="KW-0472">Membrane</keyword>
<proteinExistence type="predicted"/>
<protein>
    <recommendedName>
        <fullName evidence="5">DUF3179 domain-containing protein</fullName>
    </recommendedName>
</protein>
<evidence type="ECO:0000256" key="1">
    <source>
        <dbReference type="SAM" id="MobiDB-lite"/>
    </source>
</evidence>
<evidence type="ECO:0000313" key="3">
    <source>
        <dbReference type="EMBL" id="QDV32531.1"/>
    </source>
</evidence>
<dbReference type="OrthoDB" id="9806357at2"/>
<dbReference type="AlphaFoldDB" id="A0A518GVC5"/>
<dbReference type="EMBL" id="CP036426">
    <property type="protein sequence ID" value="QDV32531.1"/>
    <property type="molecule type" value="Genomic_DNA"/>
</dbReference>